<dbReference type="Proteomes" id="UP000499080">
    <property type="component" value="Unassembled WGS sequence"/>
</dbReference>
<evidence type="ECO:0008006" key="4">
    <source>
        <dbReference type="Google" id="ProtNLM"/>
    </source>
</evidence>
<organism evidence="2 3">
    <name type="scientific">Araneus ventricosus</name>
    <name type="common">Orbweaver spider</name>
    <name type="synonym">Epeira ventricosa</name>
    <dbReference type="NCBI Taxonomy" id="182803"/>
    <lineage>
        <taxon>Eukaryota</taxon>
        <taxon>Metazoa</taxon>
        <taxon>Ecdysozoa</taxon>
        <taxon>Arthropoda</taxon>
        <taxon>Chelicerata</taxon>
        <taxon>Arachnida</taxon>
        <taxon>Araneae</taxon>
        <taxon>Araneomorphae</taxon>
        <taxon>Entelegynae</taxon>
        <taxon>Araneoidea</taxon>
        <taxon>Araneidae</taxon>
        <taxon>Araneus</taxon>
    </lineage>
</organism>
<protein>
    <recommendedName>
        <fullName evidence="4">Tc3 transposase DNA binding domain-containing protein</fullName>
    </recommendedName>
</protein>
<dbReference type="EMBL" id="BGPR01000756">
    <property type="protein sequence ID" value="GBM34328.1"/>
    <property type="molecule type" value="Genomic_DNA"/>
</dbReference>
<reference evidence="2 3" key="1">
    <citation type="journal article" date="2019" name="Sci. Rep.">
        <title>Orb-weaving spider Araneus ventricosus genome elucidates the spidroin gene catalogue.</title>
        <authorList>
            <person name="Kono N."/>
            <person name="Nakamura H."/>
            <person name="Ohtoshi R."/>
            <person name="Moran D.A.P."/>
            <person name="Shinohara A."/>
            <person name="Yoshida Y."/>
            <person name="Fujiwara M."/>
            <person name="Mori M."/>
            <person name="Tomita M."/>
            <person name="Arakawa K."/>
        </authorList>
    </citation>
    <scope>NUCLEOTIDE SEQUENCE [LARGE SCALE GENOMIC DNA]</scope>
</reference>
<accession>A0A4Y2F1C6</accession>
<proteinExistence type="predicted"/>
<dbReference type="AlphaFoldDB" id="A0A4Y2F1C6"/>
<comment type="subcellular location">
    <subcellularLocation>
        <location evidence="1">Nucleus</location>
    </subcellularLocation>
</comment>
<name>A0A4Y2F1C6_ARAVE</name>
<sequence>MYLKGKEITHEEGKIVLKVTNEGKTFREVVEIVGRTHSSIQRVRSNYNSSKSIIPNPRNGRPSTLTNREIFKSVRLNPRITASQIVNQSGERFPPKKIFHEETIRIFLKKPDYHWPHVAR</sequence>
<dbReference type="OrthoDB" id="6421377at2759"/>
<dbReference type="InterPro" id="IPR009057">
    <property type="entry name" value="Homeodomain-like_sf"/>
</dbReference>
<comment type="caution">
    <text evidence="2">The sequence shown here is derived from an EMBL/GenBank/DDBJ whole genome shotgun (WGS) entry which is preliminary data.</text>
</comment>
<gene>
    <name evidence="2" type="ORF">AVEN_16422_1</name>
</gene>
<evidence type="ECO:0000313" key="3">
    <source>
        <dbReference type="Proteomes" id="UP000499080"/>
    </source>
</evidence>
<keyword evidence="3" id="KW-1185">Reference proteome</keyword>
<dbReference type="GO" id="GO:0005634">
    <property type="term" value="C:nucleus"/>
    <property type="evidence" value="ECO:0007669"/>
    <property type="project" value="UniProtKB-SubCell"/>
</dbReference>
<dbReference type="SUPFAM" id="SSF46689">
    <property type="entry name" value="Homeodomain-like"/>
    <property type="match status" value="1"/>
</dbReference>
<evidence type="ECO:0000313" key="2">
    <source>
        <dbReference type="EMBL" id="GBM34328.1"/>
    </source>
</evidence>
<evidence type="ECO:0000256" key="1">
    <source>
        <dbReference type="ARBA" id="ARBA00004123"/>
    </source>
</evidence>